<reference evidence="1" key="1">
    <citation type="submission" date="2021-06" db="EMBL/GenBank/DDBJ databases">
        <authorList>
            <person name="Kallberg Y."/>
            <person name="Tangrot J."/>
            <person name="Rosling A."/>
        </authorList>
    </citation>
    <scope>NUCLEOTIDE SEQUENCE</scope>
    <source>
        <strain evidence="1">FL130A</strain>
    </source>
</reference>
<keyword evidence="2" id="KW-1185">Reference proteome</keyword>
<dbReference type="AlphaFoldDB" id="A0A9N9EEB9"/>
<protein>
    <submittedName>
        <fullName evidence="1">325_t:CDS:1</fullName>
    </submittedName>
</protein>
<sequence length="117" mass="13471">MAPISIFDTLPTHVRESAITLHALLKECPYLMITIDPNFITAVPICVICEQCIFDDNEYVEYQEYPMHLRCNHMDLDPLEMTEMTEIENFSPEITNHPLEITNQSIGIKEGQTWSSP</sequence>
<comment type="caution">
    <text evidence="1">The sequence shown here is derived from an EMBL/GenBank/DDBJ whole genome shotgun (WGS) entry which is preliminary data.</text>
</comment>
<organism evidence="1 2">
    <name type="scientific">Ambispora leptoticha</name>
    <dbReference type="NCBI Taxonomy" id="144679"/>
    <lineage>
        <taxon>Eukaryota</taxon>
        <taxon>Fungi</taxon>
        <taxon>Fungi incertae sedis</taxon>
        <taxon>Mucoromycota</taxon>
        <taxon>Glomeromycotina</taxon>
        <taxon>Glomeromycetes</taxon>
        <taxon>Archaeosporales</taxon>
        <taxon>Ambisporaceae</taxon>
        <taxon>Ambispora</taxon>
    </lineage>
</organism>
<feature type="non-terminal residue" evidence="1">
    <location>
        <position position="117"/>
    </location>
</feature>
<dbReference type="EMBL" id="CAJVPS010012516">
    <property type="protein sequence ID" value="CAG8671432.1"/>
    <property type="molecule type" value="Genomic_DNA"/>
</dbReference>
<evidence type="ECO:0000313" key="1">
    <source>
        <dbReference type="EMBL" id="CAG8671432.1"/>
    </source>
</evidence>
<gene>
    <name evidence="1" type="ORF">ALEPTO_LOCUS10603</name>
</gene>
<name>A0A9N9EEB9_9GLOM</name>
<accession>A0A9N9EEB9</accession>
<proteinExistence type="predicted"/>
<dbReference type="Proteomes" id="UP000789508">
    <property type="component" value="Unassembled WGS sequence"/>
</dbReference>
<evidence type="ECO:0000313" key="2">
    <source>
        <dbReference type="Proteomes" id="UP000789508"/>
    </source>
</evidence>